<organism evidence="3 5">
    <name type="scientific">Phytophthora infestans</name>
    <name type="common">Potato late blight agent</name>
    <name type="synonym">Botrytis infestans</name>
    <dbReference type="NCBI Taxonomy" id="4787"/>
    <lineage>
        <taxon>Eukaryota</taxon>
        <taxon>Sar</taxon>
        <taxon>Stramenopiles</taxon>
        <taxon>Oomycota</taxon>
        <taxon>Peronosporomycetes</taxon>
        <taxon>Peronosporales</taxon>
        <taxon>Peronosporaceae</taxon>
        <taxon>Phytophthora</taxon>
    </lineage>
</organism>
<feature type="chain" id="PRO_5036239789" description="Secreted RxLR effector peptide protein" evidence="2">
    <location>
        <begin position="23"/>
        <end position="87"/>
    </location>
</feature>
<feature type="region of interest" description="Disordered" evidence="1">
    <location>
        <begin position="27"/>
        <end position="51"/>
    </location>
</feature>
<evidence type="ECO:0000256" key="1">
    <source>
        <dbReference type="SAM" id="MobiDB-lite"/>
    </source>
</evidence>
<feature type="compositionally biased region" description="Polar residues" evidence="1">
    <location>
        <begin position="28"/>
        <end position="51"/>
    </location>
</feature>
<dbReference type="EMBL" id="WSZM01000100">
    <property type="protein sequence ID" value="KAF4042476.1"/>
    <property type="molecule type" value="Genomic_DNA"/>
</dbReference>
<dbReference type="AlphaFoldDB" id="A0A833TKT4"/>
<dbReference type="EMBL" id="JAACNO010000047">
    <property type="protein sequence ID" value="KAF4150559.1"/>
    <property type="molecule type" value="Genomic_DNA"/>
</dbReference>
<feature type="signal peptide" evidence="2">
    <location>
        <begin position="1"/>
        <end position="22"/>
    </location>
</feature>
<sequence length="87" mass="9291">MTRFFASIMMVFAVMCVGAATASRHLRPSTNQASTPCTMHSQSSSSDNVNAGSFNESGTISIGNKIFNIVDKGDTMTIGDTEFKVFS</sequence>
<evidence type="ECO:0000256" key="2">
    <source>
        <dbReference type="SAM" id="SignalP"/>
    </source>
</evidence>
<evidence type="ECO:0000313" key="4">
    <source>
        <dbReference type="EMBL" id="KAF4150559.1"/>
    </source>
</evidence>
<evidence type="ECO:0000313" key="5">
    <source>
        <dbReference type="Proteomes" id="UP000602510"/>
    </source>
</evidence>
<protein>
    <recommendedName>
        <fullName evidence="6">Secreted RxLR effector peptide protein</fullName>
    </recommendedName>
</protein>
<evidence type="ECO:0008006" key="6">
    <source>
        <dbReference type="Google" id="ProtNLM"/>
    </source>
</evidence>
<evidence type="ECO:0000313" key="3">
    <source>
        <dbReference type="EMBL" id="KAF4042476.1"/>
    </source>
</evidence>
<name>A0A833TKT4_PHYIN</name>
<proteinExistence type="predicted"/>
<dbReference type="Proteomes" id="UP000704712">
    <property type="component" value="Unassembled WGS sequence"/>
</dbReference>
<keyword evidence="5" id="KW-1185">Reference proteome</keyword>
<keyword evidence="2" id="KW-0732">Signal</keyword>
<reference evidence="3" key="1">
    <citation type="submission" date="2020-04" db="EMBL/GenBank/DDBJ databases">
        <title>Hybrid Assembly of Korean Phytophthora infestans isolates.</title>
        <authorList>
            <person name="Prokchorchik M."/>
            <person name="Lee Y."/>
            <person name="Seo J."/>
            <person name="Cho J.-H."/>
            <person name="Park Y.-E."/>
            <person name="Jang D.-C."/>
            <person name="Im J.-S."/>
            <person name="Choi J.-G."/>
            <person name="Park H.-J."/>
            <person name="Lee G.-B."/>
            <person name="Lee Y.-G."/>
            <person name="Hong S.-Y."/>
            <person name="Cho K."/>
            <person name="Sohn K.H."/>
        </authorList>
    </citation>
    <scope>NUCLEOTIDE SEQUENCE</scope>
    <source>
        <strain evidence="3">KR_1_A1</strain>
        <strain evidence="4">KR_2_A2</strain>
    </source>
</reference>
<dbReference type="Proteomes" id="UP000602510">
    <property type="component" value="Unassembled WGS sequence"/>
</dbReference>
<comment type="caution">
    <text evidence="3">The sequence shown here is derived from an EMBL/GenBank/DDBJ whole genome shotgun (WGS) entry which is preliminary data.</text>
</comment>
<accession>A0A833TKT4</accession>
<gene>
    <name evidence="3" type="ORF">GN244_ATG05184</name>
    <name evidence="4" type="ORF">GN958_ATG00221</name>
</gene>